<protein>
    <submittedName>
        <fullName evidence="1">Uncharacterized protein</fullName>
    </submittedName>
</protein>
<comment type="caution">
    <text evidence="1">The sequence shown here is derived from an EMBL/GenBank/DDBJ whole genome shotgun (WGS) entry which is preliminary data.</text>
</comment>
<accession>A0A0F9I827</accession>
<reference evidence="1" key="1">
    <citation type="journal article" date="2015" name="Nature">
        <title>Complex archaea that bridge the gap between prokaryotes and eukaryotes.</title>
        <authorList>
            <person name="Spang A."/>
            <person name="Saw J.H."/>
            <person name="Jorgensen S.L."/>
            <person name="Zaremba-Niedzwiedzka K."/>
            <person name="Martijn J."/>
            <person name="Lind A.E."/>
            <person name="van Eijk R."/>
            <person name="Schleper C."/>
            <person name="Guy L."/>
            <person name="Ettema T.J."/>
        </authorList>
    </citation>
    <scope>NUCLEOTIDE SEQUENCE</scope>
</reference>
<name>A0A0F9I827_9ZZZZ</name>
<evidence type="ECO:0000313" key="1">
    <source>
        <dbReference type="EMBL" id="KKL89970.1"/>
    </source>
</evidence>
<gene>
    <name evidence="1" type="ORF">LCGC14_1909330</name>
</gene>
<organism evidence="1">
    <name type="scientific">marine sediment metagenome</name>
    <dbReference type="NCBI Taxonomy" id="412755"/>
    <lineage>
        <taxon>unclassified sequences</taxon>
        <taxon>metagenomes</taxon>
        <taxon>ecological metagenomes</taxon>
    </lineage>
</organism>
<dbReference type="AlphaFoldDB" id="A0A0F9I827"/>
<sequence length="75" mass="9569">MSEIIWRLRHADEFFWEPIMKWWHRNRQLRIERDYWKAQLAHLEGWEDELLPAERYIPPNYQREWHKPPGERSRG</sequence>
<dbReference type="EMBL" id="LAZR01020139">
    <property type="protein sequence ID" value="KKL89970.1"/>
    <property type="molecule type" value="Genomic_DNA"/>
</dbReference>
<proteinExistence type="predicted"/>